<keyword evidence="2 6" id="KW-0645">Protease</keyword>
<dbReference type="InterPro" id="IPR015500">
    <property type="entry name" value="Peptidase_S8_subtilisin-rel"/>
</dbReference>
<feature type="active site" description="Charge relay system" evidence="5 6">
    <location>
        <position position="272"/>
    </location>
</feature>
<feature type="signal peptide" evidence="9">
    <location>
        <begin position="1"/>
        <end position="28"/>
    </location>
</feature>
<evidence type="ECO:0000256" key="1">
    <source>
        <dbReference type="ARBA" id="ARBA00011073"/>
    </source>
</evidence>
<keyword evidence="3 6" id="KW-0378">Hydrolase</keyword>
<evidence type="ECO:0000313" key="12">
    <source>
        <dbReference type="Proteomes" id="UP000198935"/>
    </source>
</evidence>
<keyword evidence="12" id="KW-1185">Reference proteome</keyword>
<dbReference type="GO" id="GO:0030246">
    <property type="term" value="F:carbohydrate binding"/>
    <property type="evidence" value="ECO:0007669"/>
    <property type="project" value="InterPro"/>
</dbReference>
<feature type="region of interest" description="Disordered" evidence="8">
    <location>
        <begin position="401"/>
        <end position="423"/>
    </location>
</feature>
<dbReference type="InterPro" id="IPR013320">
    <property type="entry name" value="ConA-like_dom_sf"/>
</dbReference>
<dbReference type="GO" id="GO:0006508">
    <property type="term" value="P:proteolysis"/>
    <property type="evidence" value="ECO:0007669"/>
    <property type="project" value="UniProtKB-KW"/>
</dbReference>
<evidence type="ECO:0000256" key="4">
    <source>
        <dbReference type="ARBA" id="ARBA00022825"/>
    </source>
</evidence>
<dbReference type="EMBL" id="FNPI01000017">
    <property type="protein sequence ID" value="SDZ56277.1"/>
    <property type="molecule type" value="Genomic_DNA"/>
</dbReference>
<keyword evidence="9" id="KW-0732">Signal</keyword>
<dbReference type="STRING" id="1503961.SAMN05421736_11765"/>
<evidence type="ECO:0000256" key="7">
    <source>
        <dbReference type="RuleBase" id="RU003355"/>
    </source>
</evidence>
<dbReference type="InterPro" id="IPR008969">
    <property type="entry name" value="CarboxyPept-like_regulatory"/>
</dbReference>
<dbReference type="Proteomes" id="UP000198935">
    <property type="component" value="Unassembled WGS sequence"/>
</dbReference>
<name>A0A1H3U1T0_9BACI</name>
<dbReference type="PROSITE" id="PS51892">
    <property type="entry name" value="SUBTILASE"/>
    <property type="match status" value="1"/>
</dbReference>
<evidence type="ECO:0000313" key="11">
    <source>
        <dbReference type="EMBL" id="SDZ56277.1"/>
    </source>
</evidence>
<dbReference type="Pfam" id="PF13620">
    <property type="entry name" value="CarboxypepD_reg"/>
    <property type="match status" value="1"/>
</dbReference>
<accession>A0A1H3U1T0</accession>
<dbReference type="InterPro" id="IPR036116">
    <property type="entry name" value="FN3_sf"/>
</dbReference>
<evidence type="ECO:0000259" key="10">
    <source>
        <dbReference type="PROSITE" id="PS50853"/>
    </source>
</evidence>
<evidence type="ECO:0000256" key="3">
    <source>
        <dbReference type="ARBA" id="ARBA00022801"/>
    </source>
</evidence>
<dbReference type="InterPro" id="IPR036852">
    <property type="entry name" value="Peptidase_S8/S53_dom_sf"/>
</dbReference>
<dbReference type="SUPFAM" id="SSF49464">
    <property type="entry name" value="Carboxypeptidase regulatory domain-like"/>
    <property type="match status" value="1"/>
</dbReference>
<dbReference type="InterPro" id="IPR000209">
    <property type="entry name" value="Peptidase_S8/S53_dom"/>
</dbReference>
<evidence type="ECO:0000256" key="2">
    <source>
        <dbReference type="ARBA" id="ARBA00022670"/>
    </source>
</evidence>
<comment type="similarity">
    <text evidence="1 6 7">Belongs to the peptidase S8 family.</text>
</comment>
<dbReference type="InterPro" id="IPR013783">
    <property type="entry name" value="Ig-like_fold"/>
</dbReference>
<evidence type="ECO:0000256" key="5">
    <source>
        <dbReference type="PIRSR" id="PIRSR615500-1"/>
    </source>
</evidence>
<dbReference type="InterPro" id="IPR023827">
    <property type="entry name" value="Peptidase_S8_Asp-AS"/>
</dbReference>
<gene>
    <name evidence="11" type="ORF">SAMN05421736_11765</name>
</gene>
<feature type="chain" id="PRO_5011592912" evidence="9">
    <location>
        <begin position="29"/>
        <end position="1779"/>
    </location>
</feature>
<dbReference type="PANTHER" id="PTHR43399:SF4">
    <property type="entry name" value="CELL WALL-ASSOCIATED PROTEASE"/>
    <property type="match status" value="1"/>
</dbReference>
<dbReference type="PANTHER" id="PTHR43399">
    <property type="entry name" value="SUBTILISIN-RELATED"/>
    <property type="match status" value="1"/>
</dbReference>
<dbReference type="PROSITE" id="PS50853">
    <property type="entry name" value="FN3"/>
    <property type="match status" value="1"/>
</dbReference>
<dbReference type="Pfam" id="PF09136">
    <property type="entry name" value="Glucodextran_B"/>
    <property type="match status" value="1"/>
</dbReference>
<dbReference type="PROSITE" id="PS00136">
    <property type="entry name" value="SUBTILASE_ASP"/>
    <property type="match status" value="1"/>
</dbReference>
<dbReference type="PRINTS" id="PR00723">
    <property type="entry name" value="SUBTILISIN"/>
</dbReference>
<dbReference type="SUPFAM" id="SSF49265">
    <property type="entry name" value="Fibronectin type III"/>
    <property type="match status" value="1"/>
</dbReference>
<feature type="active site" description="Charge relay system" evidence="5 6">
    <location>
        <position position="225"/>
    </location>
</feature>
<dbReference type="PROSITE" id="PS00138">
    <property type="entry name" value="SUBTILASE_SER"/>
    <property type="match status" value="1"/>
</dbReference>
<reference evidence="12" key="1">
    <citation type="submission" date="2016-10" db="EMBL/GenBank/DDBJ databases">
        <authorList>
            <person name="Varghese N."/>
            <person name="Submissions S."/>
        </authorList>
    </citation>
    <scope>NUCLEOTIDE SEQUENCE [LARGE SCALE GENOMIC DNA]</scope>
    <source>
        <strain evidence="12">SP</strain>
    </source>
</reference>
<keyword evidence="4 6" id="KW-0720">Serine protease</keyword>
<dbReference type="Gene3D" id="2.60.120.260">
    <property type="entry name" value="Galactose-binding domain-like"/>
    <property type="match status" value="1"/>
</dbReference>
<dbReference type="InterPro" id="IPR013784">
    <property type="entry name" value="Carb-bd-like_fold"/>
</dbReference>
<dbReference type="Gene3D" id="2.60.40.1120">
    <property type="entry name" value="Carboxypeptidase-like, regulatory domain"/>
    <property type="match status" value="2"/>
</dbReference>
<dbReference type="SUPFAM" id="SSF52743">
    <property type="entry name" value="Subtilisin-like"/>
    <property type="match status" value="1"/>
</dbReference>
<dbReference type="SUPFAM" id="SSF49899">
    <property type="entry name" value="Concanavalin A-like lectins/glucanases"/>
    <property type="match status" value="1"/>
</dbReference>
<dbReference type="Pfam" id="PF22888">
    <property type="entry name" value="FIMAH"/>
    <property type="match status" value="1"/>
</dbReference>
<feature type="domain" description="Fibronectin type-III" evidence="10">
    <location>
        <begin position="786"/>
        <end position="878"/>
    </location>
</feature>
<dbReference type="SUPFAM" id="SSF49452">
    <property type="entry name" value="Starch-binding domain-like"/>
    <property type="match status" value="1"/>
</dbReference>
<dbReference type="Pfam" id="PF20773">
    <property type="entry name" value="InhA-like_MAM"/>
    <property type="match status" value="2"/>
</dbReference>
<evidence type="ECO:0000256" key="9">
    <source>
        <dbReference type="SAM" id="SignalP"/>
    </source>
</evidence>
<evidence type="ECO:0000256" key="6">
    <source>
        <dbReference type="PROSITE-ProRule" id="PRU01240"/>
    </source>
</evidence>
<dbReference type="Gene3D" id="2.60.40.10">
    <property type="entry name" value="Immunoglobulins"/>
    <property type="match status" value="3"/>
</dbReference>
<dbReference type="InterPro" id="IPR054470">
    <property type="entry name" value="FIMAH_dom"/>
</dbReference>
<feature type="active site" description="Charge relay system" evidence="5 6">
    <location>
        <position position="442"/>
    </location>
</feature>
<dbReference type="InterPro" id="IPR003961">
    <property type="entry name" value="FN3_dom"/>
</dbReference>
<dbReference type="Gene3D" id="3.40.50.200">
    <property type="entry name" value="Peptidase S8/S53 domain"/>
    <property type="match status" value="1"/>
</dbReference>
<sequence length="1779" mass="191539">MIIHRRYRRKLSAVLILLLLLAPLSPFAASGSAQEAQSDITTMKDSQRNSAASKVDASVMKELEKNKFVDVFIELTEQTDTSKAATEAVQLLEAGATAYNQKIASRHAVVDALRTTAETTQTPLIKYLENAKAEGEVKEYESFYIMNVISVTATRAAVEQLSYYPEVARIKENEFIPLELPEKTTGQQAPTADDGIEWNIERVQAPDVWNEFGITGEGIVVGVIDTGVQWNHEALKEKFRGYNPDAPDHPEPAGNWLDRIGNSDLPVDILEHGTHVTGTIMGQDPDGNNKIGVAPGAQWIAARAFSALGGTEADLLAAGEFMLAPDGDPNLAPDIVQNSWGGQPGEDEWYRPMVQAWRDAGILPVFSAGNSGPGARTVTPPANYPESYAVAATNSNDRVGSFSSRGPANYDGDQKPNISAPGVNIRSAIPGNGYEGGWNGTSMASPHISGAAALLLAVDASLTPDAIEEILNETAIPLTDSQYTQVPNDGYGIGLVNAFDAVSSIVDGLGFISGQVVTAGTDDTPPVIEHPPVAFGFSGTDMEMTATITDDVSVTNARLIVSHEKEGNDFAIPMSRISGNHQNGEYRGVIPHMLVQEPGFEYYIIAEDFGGNSVSTDTHYVEIAFGIVPGEYSQDFENYPTGWMMSGSWEWGKPEAGPEPVVGSNVIGTNLSGNYPHDAADLLLLPPLDLRDTGEASLRMNHWYDLEQNYDFGYIGITADYGETWEMIDTFSERGQEWKPLVIDLQPYAGSETPVFLAFELTSDSSVAYPGWYLDNVSLVGEDTEAPDAPKKLTAETSSTGINLFWEASAAPDIAGYKIYRSAVSGSGYELVADTKKTQYSDTKVEGGQEYFYVATAYDHSNNESDYSNEAFATAPSIDIVFHADFNEDDGGFTSGGANSSWEWGAPSSGPGEAYTGEKLWATNLSGNYNNNENSWIMSPEVTLSPELTMAELSFAYWQNIENNWDFGYVEVSRDGGETWDTLKGYTNVSENWNTDSLSLASYIGETIQFRFAMETDGSVARSGWYIDDVYILGNYEDDLAGSADSKDKNLPEPATMDRVAVDPAKEKLTPKKLLDYKIQHDLKTYNFTEVSSGGGQLLSVNGLPVEGTVTIVETNRTTRTNPIDGSYTLRTAATAEGETLTVLAEAYGYYPAEAQVTVADDETTIQHFTLEPLPRGSIEGTVTNSRSGEPIADAAVRLLEDANVDGSSTDETGRFVLENIFEGEYTLRVSAEGYQPGEAAITVEGGELTEVSVELSPFIGFEEEIAYDNGIAENALVLNAAGNGLGVRFTPEDTAVLRGVSLYIWDSDWPDPGGNEISIVVYDTDANGNAADRVIGPVKVEVERGGWNYIDLTEHGFITDGDFFISTLQDQIGEHSPGIGTDEENPNAERSYLYVQGAFQPHFDNGNFMIRANVAYSLDAPVIAAPPDMTYTSQDTVEVSGTVTAESTVKIYNNGELAAAVASENKQFAAAVELTEGENSIFATSEIEQGETDPSATVTIVKDSVAPEVTITSPEDGSITNKETVTVSGTATDENLDSVTVNGKKAVVEEDGSFSVRVLLDEGENVLAVEAVDLADNHTAAHVTVLANWTAPTLESIEPATNLTVIPGEAVTISFLSDSEGGNASFTVSLPSAAQAASAGVEMEETEPGFYIGTWTAPDVQVDEAVIEITMTDAAGNTSKATADGKITVQQISAGALLQLIERLEANGEIPKQGALQLKLSLSLAELYYKLGKRQLALRQMDIFIRQIDSGLMKKASPEAKALLKTSANQLKQTWTNN</sequence>
<protein>
    <submittedName>
        <fullName evidence="11">Bacillopeptidase F</fullName>
    </submittedName>
</protein>
<dbReference type="InterPro" id="IPR051048">
    <property type="entry name" value="Peptidase_S8/S53_subtilisin"/>
</dbReference>
<dbReference type="InterPro" id="IPR023828">
    <property type="entry name" value="Peptidase_S8_Ser-AS"/>
</dbReference>
<dbReference type="Pfam" id="PF00082">
    <property type="entry name" value="Peptidase_S8"/>
    <property type="match status" value="1"/>
</dbReference>
<organism evidence="11 12">
    <name type="scientific">Evansella caseinilytica</name>
    <dbReference type="NCBI Taxonomy" id="1503961"/>
    <lineage>
        <taxon>Bacteria</taxon>
        <taxon>Bacillati</taxon>
        <taxon>Bacillota</taxon>
        <taxon>Bacilli</taxon>
        <taxon>Bacillales</taxon>
        <taxon>Bacillaceae</taxon>
        <taxon>Evansella</taxon>
    </lineage>
</organism>
<proteinExistence type="inferred from homology"/>
<evidence type="ECO:0000256" key="8">
    <source>
        <dbReference type="SAM" id="MobiDB-lite"/>
    </source>
</evidence>
<dbReference type="GO" id="GO:0004252">
    <property type="term" value="F:serine-type endopeptidase activity"/>
    <property type="evidence" value="ECO:0007669"/>
    <property type="project" value="UniProtKB-UniRule"/>
</dbReference>